<keyword evidence="3" id="KW-1185">Reference proteome</keyword>
<feature type="transmembrane region" description="Helical" evidence="1">
    <location>
        <begin position="171"/>
        <end position="192"/>
    </location>
</feature>
<keyword evidence="1" id="KW-0472">Membrane</keyword>
<dbReference type="RefSeq" id="WP_311341385.1">
    <property type="nucleotide sequence ID" value="NZ_JAVRHS010000011.1"/>
</dbReference>
<keyword evidence="1" id="KW-0812">Transmembrane</keyword>
<sequence>MADEPWTAVRLRDSWKDAVLSWRLWWQHSVTASVDQTEVISARREEAMMSARYLFMLAMSAGIAMLGLLLSSPAVVIGAMLLSPLMGPIIGLGFALATGDYLWLRKSLRALVLGSLLSIAFCALIVALSPLQTVTPEIAARTRPNLFDLGVALFSALAGAYAMIRGREGAIVGVAIATALMPPLAVVGFGVATWNWTVFSGASVLYLTNLVTIALTAMVMAKLYGFRVGQGGKNETRLQGMIVVAAFIVLIVPLGLSLRQIAWEANSQRLVNGAILKFFPEQARISEINVDFKAEPILISATVLTPDLKDGAQATANRYLTDLMGTTVRLDLEQFLVGTTASAAEAAEIAGAQARRRAGADQQVRDLTERMALIAGVSEEEILIDRERRRATVRVEPLPGAGLATYRALERRIAVRVPDWSIMLDPPARPLPEVTFADGAPTQQGLAALGLVAWAGRRIDAPVLLTGPDALTALAQERLSALGVRTLTQSGPEDSIVEVTWASPDADAAMVDEFQ</sequence>
<dbReference type="InterPro" id="IPR005240">
    <property type="entry name" value="DUF389"/>
</dbReference>
<feature type="transmembrane region" description="Helical" evidence="1">
    <location>
        <begin position="85"/>
        <end position="104"/>
    </location>
</feature>
<dbReference type="PANTHER" id="PTHR20992">
    <property type="entry name" value="AT15442P-RELATED"/>
    <property type="match status" value="1"/>
</dbReference>
<proteinExistence type="predicted"/>
<organism evidence="2 3">
    <name type="scientific">Croceicoccus esteveae</name>
    <dbReference type="NCBI Taxonomy" id="3075597"/>
    <lineage>
        <taxon>Bacteria</taxon>
        <taxon>Pseudomonadati</taxon>
        <taxon>Pseudomonadota</taxon>
        <taxon>Alphaproteobacteria</taxon>
        <taxon>Sphingomonadales</taxon>
        <taxon>Erythrobacteraceae</taxon>
        <taxon>Croceicoccus</taxon>
    </lineage>
</organism>
<accession>A0ABU2ZJN5</accession>
<dbReference type="Pfam" id="PF04087">
    <property type="entry name" value="DUF389"/>
    <property type="match status" value="1"/>
</dbReference>
<name>A0ABU2ZJN5_9SPHN</name>
<keyword evidence="1" id="KW-1133">Transmembrane helix</keyword>
<feature type="transmembrane region" description="Helical" evidence="1">
    <location>
        <begin position="111"/>
        <end position="131"/>
    </location>
</feature>
<feature type="transmembrane region" description="Helical" evidence="1">
    <location>
        <begin position="146"/>
        <end position="164"/>
    </location>
</feature>
<protein>
    <submittedName>
        <fullName evidence="2">DUF389 domain-containing protein</fullName>
    </submittedName>
</protein>
<dbReference type="PANTHER" id="PTHR20992:SF9">
    <property type="entry name" value="AT15442P-RELATED"/>
    <property type="match status" value="1"/>
</dbReference>
<feature type="transmembrane region" description="Helical" evidence="1">
    <location>
        <begin position="238"/>
        <end position="258"/>
    </location>
</feature>
<evidence type="ECO:0000313" key="2">
    <source>
        <dbReference type="EMBL" id="MDT0576817.1"/>
    </source>
</evidence>
<feature type="transmembrane region" description="Helical" evidence="1">
    <location>
        <begin position="204"/>
        <end position="226"/>
    </location>
</feature>
<feature type="transmembrane region" description="Helical" evidence="1">
    <location>
        <begin position="53"/>
        <end position="79"/>
    </location>
</feature>
<dbReference type="EMBL" id="JAVRHS010000011">
    <property type="protein sequence ID" value="MDT0576817.1"/>
    <property type="molecule type" value="Genomic_DNA"/>
</dbReference>
<comment type="caution">
    <text evidence="2">The sequence shown here is derived from an EMBL/GenBank/DDBJ whole genome shotgun (WGS) entry which is preliminary data.</text>
</comment>
<evidence type="ECO:0000313" key="3">
    <source>
        <dbReference type="Proteomes" id="UP001259803"/>
    </source>
</evidence>
<gene>
    <name evidence="2" type="ORF">RM533_11595</name>
</gene>
<reference evidence="2 3" key="1">
    <citation type="submission" date="2023-09" db="EMBL/GenBank/DDBJ databases">
        <authorList>
            <person name="Rey-Velasco X."/>
        </authorList>
    </citation>
    <scope>NUCLEOTIDE SEQUENCE [LARGE SCALE GENOMIC DNA]</scope>
    <source>
        <strain evidence="2 3">F390</strain>
    </source>
</reference>
<dbReference type="Proteomes" id="UP001259803">
    <property type="component" value="Unassembled WGS sequence"/>
</dbReference>
<evidence type="ECO:0000256" key="1">
    <source>
        <dbReference type="SAM" id="Phobius"/>
    </source>
</evidence>